<comment type="caution">
    <text evidence="1">The sequence shown here is derived from an EMBL/GenBank/DDBJ whole genome shotgun (WGS) entry which is preliminary data.</text>
</comment>
<dbReference type="PANTHER" id="PTHR34789:SF1">
    <property type="entry name" value="EXPRESSED PROTEIN"/>
    <property type="match status" value="1"/>
</dbReference>
<dbReference type="PANTHER" id="PTHR34789">
    <property type="entry name" value="EXPRESSED PROTEIN"/>
    <property type="match status" value="1"/>
</dbReference>
<dbReference type="Proteomes" id="UP001141806">
    <property type="component" value="Unassembled WGS sequence"/>
</dbReference>
<accession>A0A9Q0KRJ5</accession>
<protein>
    <submittedName>
        <fullName evidence="1">Uncharacterized protein</fullName>
    </submittedName>
</protein>
<evidence type="ECO:0000313" key="1">
    <source>
        <dbReference type="EMBL" id="KAJ4975386.1"/>
    </source>
</evidence>
<name>A0A9Q0KRJ5_9MAGN</name>
<gene>
    <name evidence="1" type="ORF">NE237_000492</name>
</gene>
<dbReference type="EMBL" id="JAMYWD010000003">
    <property type="protein sequence ID" value="KAJ4975386.1"/>
    <property type="molecule type" value="Genomic_DNA"/>
</dbReference>
<organism evidence="1 2">
    <name type="scientific">Protea cynaroides</name>
    <dbReference type="NCBI Taxonomy" id="273540"/>
    <lineage>
        <taxon>Eukaryota</taxon>
        <taxon>Viridiplantae</taxon>
        <taxon>Streptophyta</taxon>
        <taxon>Embryophyta</taxon>
        <taxon>Tracheophyta</taxon>
        <taxon>Spermatophyta</taxon>
        <taxon>Magnoliopsida</taxon>
        <taxon>Proteales</taxon>
        <taxon>Proteaceae</taxon>
        <taxon>Protea</taxon>
    </lineage>
</organism>
<reference evidence="1" key="1">
    <citation type="journal article" date="2023" name="Plant J.">
        <title>The genome of the king protea, Protea cynaroides.</title>
        <authorList>
            <person name="Chang J."/>
            <person name="Duong T.A."/>
            <person name="Schoeman C."/>
            <person name="Ma X."/>
            <person name="Roodt D."/>
            <person name="Barker N."/>
            <person name="Li Z."/>
            <person name="Van de Peer Y."/>
            <person name="Mizrachi E."/>
        </authorList>
    </citation>
    <scope>NUCLEOTIDE SEQUENCE</scope>
    <source>
        <tissue evidence="1">Young leaves</tissue>
    </source>
</reference>
<proteinExistence type="predicted"/>
<dbReference type="AlphaFoldDB" id="A0A9Q0KRJ5"/>
<evidence type="ECO:0000313" key="2">
    <source>
        <dbReference type="Proteomes" id="UP001141806"/>
    </source>
</evidence>
<sequence>MEGDSALVIRWTDGRARRKAINRISEYNNGWNNGGINCGYGSGYGSPGTMVYKEHRPCYKKKLTCLTKCFTSYNHSSKNYGFGSRSSDCTIDCKKKCTASC</sequence>
<keyword evidence="2" id="KW-1185">Reference proteome</keyword>